<dbReference type="Pfam" id="PF02730">
    <property type="entry name" value="AFOR_N"/>
    <property type="match status" value="1"/>
</dbReference>
<feature type="domain" description="Aldehyde ferredoxin oxidoreductase N-terminal" evidence="9">
    <location>
        <begin position="30"/>
        <end position="248"/>
    </location>
</feature>
<dbReference type="Gene3D" id="1.10.599.10">
    <property type="entry name" value="Aldehyde Ferredoxin Oxidoreductase Protein, subunit A, domain 3"/>
    <property type="match status" value="1"/>
</dbReference>
<name>A0A0P6XJ27_9CHLR</name>
<evidence type="ECO:0000259" key="9">
    <source>
        <dbReference type="SMART" id="SM00790"/>
    </source>
</evidence>
<dbReference type="Gene3D" id="3.60.9.10">
    <property type="entry name" value="Aldehyde ferredoxin oxidoreductase, N-terminal domain"/>
    <property type="match status" value="1"/>
</dbReference>
<dbReference type="InterPro" id="IPR051919">
    <property type="entry name" value="W-dependent_AOR"/>
</dbReference>
<keyword evidence="6" id="KW-0408">Iron</keyword>
<dbReference type="SMART" id="SM00790">
    <property type="entry name" value="AFOR_N"/>
    <property type="match status" value="1"/>
</dbReference>
<dbReference type="InterPro" id="IPR036503">
    <property type="entry name" value="Ald_Fedxn_OxRdtase_N_sf"/>
</dbReference>
<keyword evidence="5" id="KW-0560">Oxidoreductase</keyword>
<dbReference type="GO" id="GO:0046872">
    <property type="term" value="F:metal ion binding"/>
    <property type="evidence" value="ECO:0007669"/>
    <property type="project" value="UniProtKB-KW"/>
</dbReference>
<dbReference type="InterPro" id="IPR001203">
    <property type="entry name" value="OxRdtase_Ald_Fedxn_C"/>
</dbReference>
<dbReference type="EMBL" id="LGHJ01000016">
    <property type="protein sequence ID" value="KPL75008.1"/>
    <property type="molecule type" value="Genomic_DNA"/>
</dbReference>
<protein>
    <submittedName>
        <fullName evidence="10">Aldehyde:ferredoxin oxidoreductase</fullName>
    </submittedName>
</protein>
<keyword evidence="4" id="KW-0479">Metal-binding</keyword>
<comment type="similarity">
    <text evidence="2">Belongs to the AOR/FOR family.</text>
</comment>
<dbReference type="SUPFAM" id="SSF48310">
    <property type="entry name" value="Aldehyde ferredoxin oxidoreductase, C-terminal domains"/>
    <property type="match status" value="1"/>
</dbReference>
<evidence type="ECO:0000313" key="10">
    <source>
        <dbReference type="EMBL" id="KPL75008.1"/>
    </source>
</evidence>
<proteinExistence type="inferred from homology"/>
<evidence type="ECO:0000256" key="3">
    <source>
        <dbReference type="ARBA" id="ARBA00022485"/>
    </source>
</evidence>
<dbReference type="InterPro" id="IPR013984">
    <property type="entry name" value="Ald_Fedxn_OxRdtase_dom2"/>
</dbReference>
<dbReference type="Pfam" id="PF01314">
    <property type="entry name" value="AFOR_C"/>
    <property type="match status" value="1"/>
</dbReference>
<dbReference type="GO" id="GO:0009055">
    <property type="term" value="F:electron transfer activity"/>
    <property type="evidence" value="ECO:0007669"/>
    <property type="project" value="InterPro"/>
</dbReference>
<dbReference type="STRING" id="360411.AC812_10920"/>
<evidence type="ECO:0000256" key="1">
    <source>
        <dbReference type="ARBA" id="ARBA00001966"/>
    </source>
</evidence>
<dbReference type="GO" id="GO:0051539">
    <property type="term" value="F:4 iron, 4 sulfur cluster binding"/>
    <property type="evidence" value="ECO:0007669"/>
    <property type="project" value="UniProtKB-KW"/>
</dbReference>
<dbReference type="PANTHER" id="PTHR30038:SF7">
    <property type="entry name" value="TUNGSTEN-CONTAINING GLYCERALDEHYDE-3-PHOSPHATE:FERREDOXIN OXIDOREDUCTASE"/>
    <property type="match status" value="1"/>
</dbReference>
<dbReference type="OrthoDB" id="9763894at2"/>
<evidence type="ECO:0000256" key="2">
    <source>
        <dbReference type="ARBA" id="ARBA00011032"/>
    </source>
</evidence>
<dbReference type="InterPro" id="IPR013983">
    <property type="entry name" value="Ald_Fedxn_OxRdtase_N"/>
</dbReference>
<accession>A0A0P6XJ27</accession>
<dbReference type="GO" id="GO:0016625">
    <property type="term" value="F:oxidoreductase activity, acting on the aldehyde or oxo group of donors, iron-sulfur protein as acceptor"/>
    <property type="evidence" value="ECO:0007669"/>
    <property type="project" value="InterPro"/>
</dbReference>
<dbReference type="InterPro" id="IPR036021">
    <property type="entry name" value="Tungsten_al_ferr_oxy-like_C"/>
</dbReference>
<dbReference type="PATRIC" id="fig|360411.5.peg.2801"/>
<organism evidence="10 11">
    <name type="scientific">Bellilinea caldifistulae</name>
    <dbReference type="NCBI Taxonomy" id="360411"/>
    <lineage>
        <taxon>Bacteria</taxon>
        <taxon>Bacillati</taxon>
        <taxon>Chloroflexota</taxon>
        <taxon>Anaerolineae</taxon>
        <taxon>Anaerolineales</taxon>
        <taxon>Anaerolineaceae</taxon>
        <taxon>Bellilinea</taxon>
    </lineage>
</organism>
<dbReference type="InterPro" id="IPR013985">
    <property type="entry name" value="Ald_Fedxn_OxRdtase_dom3"/>
</dbReference>
<dbReference type="PANTHER" id="PTHR30038">
    <property type="entry name" value="ALDEHYDE FERREDOXIN OXIDOREDUCTASE"/>
    <property type="match status" value="1"/>
</dbReference>
<dbReference type="RefSeq" id="WP_061916142.1">
    <property type="nucleotide sequence ID" value="NZ_DF967971.1"/>
</dbReference>
<evidence type="ECO:0000256" key="7">
    <source>
        <dbReference type="ARBA" id="ARBA00023014"/>
    </source>
</evidence>
<keyword evidence="7" id="KW-0411">Iron-sulfur</keyword>
<comment type="caution">
    <text evidence="10">The sequence shown here is derived from an EMBL/GenBank/DDBJ whole genome shotgun (WGS) entry which is preliminary data.</text>
</comment>
<sequence length="721" mass="81474">MIKTDVEKLRSAHKLLAEFRYDLRPVVRGYANRTLYVNIGENRIQSKSVDEKMKRTFTGGRGFCLWLLWNAIRDETRWNDPENELVIAGGPIGGITAYPGSGKCTVVTISPLTHTVIDSNSGGYFGPYLKFAGWDALEIQGKAQNDVIIYIDGDEGIVRIEESPLEPEDTHLINRMLTEMYADDPRGLRGISVISAGQAANYNSICGLNVSYYDPRRDEVRIKQAARGGCGRVLRDKKIKAVVVRYSQVGGDSNGVANMDLIRKAGQRINREISLFDASQNDMRGTGTPYLVEIMNKFNLLPVKNFRYGHHDDAHRVAGDVWKQKFDMRGPDGCWYGCTMSCAHGVSHYTLQTGPYKGEEVFVDGPEYETLGGLASNLCIFDPAQVLEMNFYADTYGIDSISLGNSLAFAMECYELGIINKEITGGLELTWGNFDAVMELIHQMARGEGFGVVVGQGVRAMKRLFTEDYGADPTLLNDIGMEIKGLEISEYLSKESLAQQGGYALATKGPQHDEAWLIFMDMVHKQLPTFEAKAEALHYFPIWRTWFSLHGLCKLPWNDIIPESNKTAKEPAKVPEHVENYCWLYEGVTGEKIDIDGIIEQSEKVYNFQRIFNLRMGFGTREHDYPPYRAMGPVTPPEYEDRRDYYDEILTKEVGVDISGMSTEQKIAELRKYREKRYDRLVDAVYQRRGWTKKGIPTLETIRRLGIDFPDVLDLVQKHTG</sequence>
<keyword evidence="11" id="KW-1185">Reference proteome</keyword>
<dbReference type="Proteomes" id="UP000050514">
    <property type="component" value="Unassembled WGS sequence"/>
</dbReference>
<evidence type="ECO:0000256" key="5">
    <source>
        <dbReference type="ARBA" id="ARBA00023002"/>
    </source>
</evidence>
<dbReference type="SUPFAM" id="SSF56228">
    <property type="entry name" value="Aldehyde ferredoxin oxidoreductase, N-terminal domain"/>
    <property type="match status" value="1"/>
</dbReference>
<evidence type="ECO:0000256" key="6">
    <source>
        <dbReference type="ARBA" id="ARBA00023004"/>
    </source>
</evidence>
<comment type="cofactor">
    <cofactor evidence="1">
        <name>[4Fe-4S] cluster</name>
        <dbReference type="ChEBI" id="CHEBI:49883"/>
    </cofactor>
</comment>
<gene>
    <name evidence="10" type="ORF">AC812_10920</name>
</gene>
<evidence type="ECO:0000256" key="4">
    <source>
        <dbReference type="ARBA" id="ARBA00022723"/>
    </source>
</evidence>
<keyword evidence="3" id="KW-0004">4Fe-4S</keyword>
<dbReference type="Gene3D" id="1.10.569.10">
    <property type="entry name" value="Aldehyde Ferredoxin Oxidoreductase Protein, subunit A, domain 2"/>
    <property type="match status" value="1"/>
</dbReference>
<dbReference type="AlphaFoldDB" id="A0A0P6XJ27"/>
<evidence type="ECO:0000313" key="11">
    <source>
        <dbReference type="Proteomes" id="UP000050514"/>
    </source>
</evidence>
<evidence type="ECO:0000256" key="8">
    <source>
        <dbReference type="ARBA" id="ARBA00049934"/>
    </source>
</evidence>
<comment type="cofactor">
    <cofactor evidence="8">
        <name>tungstopterin</name>
        <dbReference type="ChEBI" id="CHEBI:30402"/>
    </cofactor>
</comment>
<reference evidence="10 11" key="1">
    <citation type="submission" date="2015-07" db="EMBL/GenBank/DDBJ databases">
        <title>Draft genome of Bellilinea caldifistulae DSM 17877.</title>
        <authorList>
            <person name="Hemp J."/>
            <person name="Ward L.M."/>
            <person name="Pace L.A."/>
            <person name="Fischer W.W."/>
        </authorList>
    </citation>
    <scope>NUCLEOTIDE SEQUENCE [LARGE SCALE GENOMIC DNA]</scope>
    <source>
        <strain evidence="10 11">GOMI-1</strain>
    </source>
</reference>